<keyword evidence="6 11" id="KW-0874">Quinone</keyword>
<evidence type="ECO:0000256" key="3">
    <source>
        <dbReference type="ARBA" id="ARBA00022448"/>
    </source>
</evidence>
<evidence type="ECO:0000256" key="1">
    <source>
        <dbReference type="ARBA" id="ARBA00004141"/>
    </source>
</evidence>
<evidence type="ECO:0000256" key="9">
    <source>
        <dbReference type="ARBA" id="ARBA00023027"/>
    </source>
</evidence>
<name>A0A285X8A5_9FLAO</name>
<dbReference type="GO" id="GO:0008137">
    <property type="term" value="F:NADH dehydrogenase (ubiquinone) activity"/>
    <property type="evidence" value="ECO:0007669"/>
    <property type="project" value="InterPro"/>
</dbReference>
<keyword evidence="10 11" id="KW-0472">Membrane</keyword>
<comment type="function">
    <text evidence="11">NDH-1 shuttles electrons from NADH, via FMN and iron-sulfur (Fe-S) centers, to quinones in the respiratory chain. The immediate electron acceptor for the enzyme in this species is believed to be a menaquinone. Couples the redox reaction to proton translocation (for every two electrons transferred, four hydrogen ions are translocated across the cytoplasmic membrane), and thus conserves the redox energy in a proton gradient.</text>
</comment>
<evidence type="ECO:0000256" key="6">
    <source>
        <dbReference type="ARBA" id="ARBA00022719"/>
    </source>
</evidence>
<evidence type="ECO:0000313" key="13">
    <source>
        <dbReference type="EMBL" id="SOC81525.1"/>
    </source>
</evidence>
<gene>
    <name evidence="11" type="primary">nuoA</name>
    <name evidence="13" type="ORF">SAMN06296241_3102</name>
</gene>
<keyword evidence="8 11" id="KW-1133">Transmembrane helix</keyword>
<dbReference type="GO" id="GO:0050136">
    <property type="term" value="F:NADH dehydrogenase (quinone) (non-electrogenic) activity"/>
    <property type="evidence" value="ECO:0007669"/>
    <property type="project" value="UniProtKB-UniRule"/>
</dbReference>
<keyword evidence="4 11" id="KW-1003">Cell membrane</keyword>
<evidence type="ECO:0000313" key="14">
    <source>
        <dbReference type="Proteomes" id="UP000219193"/>
    </source>
</evidence>
<dbReference type="InterPro" id="IPR000440">
    <property type="entry name" value="NADH_UbQ/plastoQ_OxRdtase_su3"/>
</dbReference>
<comment type="catalytic activity">
    <reaction evidence="11 12">
        <text>a quinone + NADH + 5 H(+)(in) = a quinol + NAD(+) + 4 H(+)(out)</text>
        <dbReference type="Rhea" id="RHEA:57888"/>
        <dbReference type="ChEBI" id="CHEBI:15378"/>
        <dbReference type="ChEBI" id="CHEBI:24646"/>
        <dbReference type="ChEBI" id="CHEBI:57540"/>
        <dbReference type="ChEBI" id="CHEBI:57945"/>
        <dbReference type="ChEBI" id="CHEBI:132124"/>
    </reaction>
</comment>
<comment type="subcellular location">
    <subcellularLocation>
        <location evidence="11 12">Cell membrane</location>
        <topology evidence="11 12">Multi-pass membrane protein</topology>
    </subcellularLocation>
    <subcellularLocation>
        <location evidence="1">Membrane</location>
        <topology evidence="1">Multi-pass membrane protein</topology>
    </subcellularLocation>
</comment>
<dbReference type="EC" id="7.1.1.-" evidence="11"/>
<keyword evidence="14" id="KW-1185">Reference proteome</keyword>
<keyword evidence="7 11" id="KW-1278">Translocase</keyword>
<comment type="subunit">
    <text evidence="11">NDH-1 is composed of 14 different subunits. Subunits NuoA, H, J, K, L, M, N constitute the membrane sector of the complex.</text>
</comment>
<organism evidence="13 14">
    <name type="scientific">Salinimicrobium sediminis</name>
    <dbReference type="NCBI Taxonomy" id="1343891"/>
    <lineage>
        <taxon>Bacteria</taxon>
        <taxon>Pseudomonadati</taxon>
        <taxon>Bacteroidota</taxon>
        <taxon>Flavobacteriia</taxon>
        <taxon>Flavobacteriales</taxon>
        <taxon>Flavobacteriaceae</taxon>
        <taxon>Salinimicrobium</taxon>
    </lineage>
</organism>
<evidence type="ECO:0000256" key="8">
    <source>
        <dbReference type="ARBA" id="ARBA00022989"/>
    </source>
</evidence>
<dbReference type="HAMAP" id="MF_01394">
    <property type="entry name" value="NDH1_NuoA"/>
    <property type="match status" value="1"/>
</dbReference>
<reference evidence="14" key="1">
    <citation type="submission" date="2017-09" db="EMBL/GenBank/DDBJ databases">
        <authorList>
            <person name="Varghese N."/>
            <person name="Submissions S."/>
        </authorList>
    </citation>
    <scope>NUCLEOTIDE SEQUENCE [LARGE SCALE GENOMIC DNA]</scope>
    <source>
        <strain evidence="14">CGMCC 1.12641</strain>
    </source>
</reference>
<dbReference type="PANTHER" id="PTHR11058:SF22">
    <property type="entry name" value="NADH-QUINONE OXIDOREDUCTASE SUBUNIT A"/>
    <property type="match status" value="1"/>
</dbReference>
<keyword evidence="5 11" id="KW-0812">Transmembrane</keyword>
<evidence type="ECO:0000256" key="12">
    <source>
        <dbReference type="RuleBase" id="RU003639"/>
    </source>
</evidence>
<dbReference type="EMBL" id="OCMF01000005">
    <property type="protein sequence ID" value="SOC81525.1"/>
    <property type="molecule type" value="Genomic_DNA"/>
</dbReference>
<dbReference type="OrthoDB" id="9791970at2"/>
<keyword evidence="9 11" id="KW-0520">NAD</keyword>
<evidence type="ECO:0000256" key="4">
    <source>
        <dbReference type="ARBA" id="ARBA00022475"/>
    </source>
</evidence>
<dbReference type="PANTHER" id="PTHR11058">
    <property type="entry name" value="NADH-UBIQUINONE OXIDOREDUCTASE CHAIN 3"/>
    <property type="match status" value="1"/>
</dbReference>
<feature type="transmembrane region" description="Helical" evidence="11">
    <location>
        <begin position="87"/>
        <end position="108"/>
    </location>
</feature>
<dbReference type="GO" id="GO:0030964">
    <property type="term" value="C:NADH dehydrogenase complex"/>
    <property type="evidence" value="ECO:0007669"/>
    <property type="project" value="TreeGrafter"/>
</dbReference>
<evidence type="ECO:0000256" key="7">
    <source>
        <dbReference type="ARBA" id="ARBA00022967"/>
    </source>
</evidence>
<keyword evidence="3 11" id="KW-0813">Transport</keyword>
<evidence type="ECO:0000256" key="5">
    <source>
        <dbReference type="ARBA" id="ARBA00022692"/>
    </source>
</evidence>
<protein>
    <recommendedName>
        <fullName evidence="11">NADH-quinone oxidoreductase subunit A</fullName>
        <ecNumber evidence="11">7.1.1.-</ecNumber>
    </recommendedName>
    <alternativeName>
        <fullName evidence="11">NADH dehydrogenase I subunit A</fullName>
    </alternativeName>
    <alternativeName>
        <fullName evidence="11">NDH-1 subunit A</fullName>
    </alternativeName>
    <alternativeName>
        <fullName evidence="11">NUO1</fullName>
    </alternativeName>
</protein>
<feature type="transmembrane region" description="Helical" evidence="11">
    <location>
        <begin position="6"/>
        <end position="27"/>
    </location>
</feature>
<dbReference type="Proteomes" id="UP000219193">
    <property type="component" value="Unassembled WGS sequence"/>
</dbReference>
<dbReference type="InterPro" id="IPR038430">
    <property type="entry name" value="NDAH_ubi_oxred_su3_sf"/>
</dbReference>
<sequence length="116" mass="12716">MGSEAIIVFLIAGIVLVAGANFLSNLISPKSDNPAKREPYESGMTTIGPTWVQFKVGYYLFAILFLIFDVEVAFLVPWAVVFGELGTVALVEIVIFLFILGLGLAYAWKKGALKWE</sequence>
<evidence type="ECO:0000256" key="10">
    <source>
        <dbReference type="ARBA" id="ARBA00023136"/>
    </source>
</evidence>
<dbReference type="Pfam" id="PF00507">
    <property type="entry name" value="Oxidored_q4"/>
    <property type="match status" value="1"/>
</dbReference>
<dbReference type="RefSeq" id="WP_097057297.1">
    <property type="nucleotide sequence ID" value="NZ_OCMF01000005.1"/>
</dbReference>
<comment type="similarity">
    <text evidence="2 11 12">Belongs to the complex I subunit 3 family.</text>
</comment>
<accession>A0A285X8A5</accession>
<evidence type="ECO:0000256" key="2">
    <source>
        <dbReference type="ARBA" id="ARBA00008472"/>
    </source>
</evidence>
<dbReference type="InterPro" id="IPR023043">
    <property type="entry name" value="NAD(P)H_OxRDtase_bac/plastid"/>
</dbReference>
<dbReference type="Gene3D" id="1.20.58.1610">
    <property type="entry name" value="NADH:ubiquinone/plastoquinone oxidoreductase, chain 3"/>
    <property type="match status" value="1"/>
</dbReference>
<dbReference type="GO" id="GO:0005886">
    <property type="term" value="C:plasma membrane"/>
    <property type="evidence" value="ECO:0007669"/>
    <property type="project" value="UniProtKB-SubCell"/>
</dbReference>
<dbReference type="AlphaFoldDB" id="A0A285X8A5"/>
<feature type="transmembrane region" description="Helical" evidence="11">
    <location>
        <begin position="58"/>
        <end position="81"/>
    </location>
</feature>
<proteinExistence type="inferred from homology"/>
<dbReference type="GO" id="GO:0048038">
    <property type="term" value="F:quinone binding"/>
    <property type="evidence" value="ECO:0007669"/>
    <property type="project" value="UniProtKB-KW"/>
</dbReference>
<evidence type="ECO:0000256" key="11">
    <source>
        <dbReference type="HAMAP-Rule" id="MF_01394"/>
    </source>
</evidence>